<keyword evidence="1" id="KW-0472">Membrane</keyword>
<evidence type="ECO:0000313" key="3">
    <source>
        <dbReference type="Proteomes" id="UP000054270"/>
    </source>
</evidence>
<dbReference type="STRING" id="945553.A0A0D2PPF3"/>
<dbReference type="AlphaFoldDB" id="A0A0D2PPF3"/>
<organism evidence="2 3">
    <name type="scientific">Hypholoma sublateritium (strain FD-334 SS-4)</name>
    <dbReference type="NCBI Taxonomy" id="945553"/>
    <lineage>
        <taxon>Eukaryota</taxon>
        <taxon>Fungi</taxon>
        <taxon>Dikarya</taxon>
        <taxon>Basidiomycota</taxon>
        <taxon>Agaricomycotina</taxon>
        <taxon>Agaricomycetes</taxon>
        <taxon>Agaricomycetidae</taxon>
        <taxon>Agaricales</taxon>
        <taxon>Agaricineae</taxon>
        <taxon>Strophariaceae</taxon>
        <taxon>Hypholoma</taxon>
    </lineage>
</organism>
<gene>
    <name evidence="2" type="ORF">HYPSUDRAFT_41595</name>
</gene>
<evidence type="ECO:0000313" key="2">
    <source>
        <dbReference type="EMBL" id="KJA21750.1"/>
    </source>
</evidence>
<keyword evidence="3" id="KW-1185">Reference proteome</keyword>
<feature type="transmembrane region" description="Helical" evidence="1">
    <location>
        <begin position="323"/>
        <end position="343"/>
    </location>
</feature>
<dbReference type="Proteomes" id="UP000054270">
    <property type="component" value="Unassembled WGS sequence"/>
</dbReference>
<keyword evidence="1" id="KW-0812">Transmembrane</keyword>
<proteinExistence type="predicted"/>
<feature type="transmembrane region" description="Helical" evidence="1">
    <location>
        <begin position="196"/>
        <end position="218"/>
    </location>
</feature>
<dbReference type="OrthoDB" id="2993294at2759"/>
<keyword evidence="1" id="KW-1133">Transmembrane helix</keyword>
<evidence type="ECO:0000256" key="1">
    <source>
        <dbReference type="SAM" id="Phobius"/>
    </source>
</evidence>
<feature type="transmembrane region" description="Helical" evidence="1">
    <location>
        <begin position="224"/>
        <end position="247"/>
    </location>
</feature>
<dbReference type="EMBL" id="KN817555">
    <property type="protein sequence ID" value="KJA21750.1"/>
    <property type="molecule type" value="Genomic_DNA"/>
</dbReference>
<dbReference type="OMA" id="ALVADWW"/>
<feature type="transmembrane region" description="Helical" evidence="1">
    <location>
        <begin position="20"/>
        <end position="42"/>
    </location>
</feature>
<sequence>MSPPPVISPPFAKDAFTLDVSGIAGFFGGEEAFAAMLSVHLIPARRWMGWYNSPGSYFVAKKYGTLPNSTFWDGLFPGPAIEPTKLLELDSGIGLRYTGVYSGTQLYSTGHLSYLLSSYCKTHRPSPAPYPIAGRDDPPPDTKSTATSHMEITLPKQDKPPQRNITITIARFPKLEEWPDYPAIPSSNFANFTAPAFVFILLTILFSLAGAVLCGLYGDWYSFSMIIFGVVANGITCTVLGAGVLTLEMRPPSPKSPPGDGILFDSENIILLQGEERVISGLLHSRMTLRYADDPRFLKIGFCSILLLAQFLAQLFLVPQGKLVGQILFLSTLALSWICNGYLASFDSEELQRDLLFKLLRGPELYKFPVTRWSTAVAFAVLYHAPRGARGILDELMPNNTPAWALWKDCLCASVEHKCSPSAMINGPDTWVGGLLHGNTAAAATAAPLQAAFHALPPGEQGFIKDFLSQADDVFDSVARVNDTKFCHAEYDEKPVKSAGYRKQSVTATSA</sequence>
<name>A0A0D2PPF3_HYPSF</name>
<protein>
    <submittedName>
        <fullName evidence="2">Uncharacterized protein</fullName>
    </submittedName>
</protein>
<reference evidence="3" key="1">
    <citation type="submission" date="2014-04" db="EMBL/GenBank/DDBJ databases">
        <title>Evolutionary Origins and Diversification of the Mycorrhizal Mutualists.</title>
        <authorList>
            <consortium name="DOE Joint Genome Institute"/>
            <consortium name="Mycorrhizal Genomics Consortium"/>
            <person name="Kohler A."/>
            <person name="Kuo A."/>
            <person name="Nagy L.G."/>
            <person name="Floudas D."/>
            <person name="Copeland A."/>
            <person name="Barry K.W."/>
            <person name="Cichocki N."/>
            <person name="Veneault-Fourrey C."/>
            <person name="LaButti K."/>
            <person name="Lindquist E.A."/>
            <person name="Lipzen A."/>
            <person name="Lundell T."/>
            <person name="Morin E."/>
            <person name="Murat C."/>
            <person name="Riley R."/>
            <person name="Ohm R."/>
            <person name="Sun H."/>
            <person name="Tunlid A."/>
            <person name="Henrissat B."/>
            <person name="Grigoriev I.V."/>
            <person name="Hibbett D.S."/>
            <person name="Martin F."/>
        </authorList>
    </citation>
    <scope>NUCLEOTIDE SEQUENCE [LARGE SCALE GENOMIC DNA]</scope>
    <source>
        <strain evidence="3">FD-334 SS-4</strain>
    </source>
</reference>
<accession>A0A0D2PPF3</accession>
<feature type="transmembrane region" description="Helical" evidence="1">
    <location>
        <begin position="297"/>
        <end position="317"/>
    </location>
</feature>